<dbReference type="PANTHER" id="PTHR30298">
    <property type="entry name" value="H REPEAT-ASSOCIATED PREDICTED TRANSPOSASE"/>
    <property type="match status" value="1"/>
</dbReference>
<name>A0AAW5KA88_9BACT</name>
<feature type="domain" description="H repeat-associated protein N-terminal" evidence="2">
    <location>
        <begin position="3"/>
        <end position="84"/>
    </location>
</feature>
<dbReference type="EMBL" id="JANFYT010000053">
    <property type="protein sequence ID" value="MCQ4815693.1"/>
    <property type="molecule type" value="Genomic_DNA"/>
</dbReference>
<dbReference type="AlphaFoldDB" id="A0AAW5KA88"/>
<dbReference type="Pfam" id="PF13808">
    <property type="entry name" value="DDE_Tnp_1_assoc"/>
    <property type="match status" value="1"/>
</dbReference>
<dbReference type="Proteomes" id="UP001205919">
    <property type="component" value="Unassembled WGS sequence"/>
</dbReference>
<keyword evidence="4" id="KW-1185">Reference proteome</keyword>
<dbReference type="GO" id="GO:0006313">
    <property type="term" value="P:DNA transposition"/>
    <property type="evidence" value="ECO:0007669"/>
    <property type="project" value="InterPro"/>
</dbReference>
<proteinExistence type="predicted"/>
<dbReference type="GO" id="GO:0004803">
    <property type="term" value="F:transposase activity"/>
    <property type="evidence" value="ECO:0007669"/>
    <property type="project" value="InterPro"/>
</dbReference>
<dbReference type="InterPro" id="IPR032806">
    <property type="entry name" value="YbfD_N"/>
</dbReference>
<evidence type="ECO:0000259" key="2">
    <source>
        <dbReference type="Pfam" id="PF13808"/>
    </source>
</evidence>
<dbReference type="PANTHER" id="PTHR30298:SF0">
    <property type="entry name" value="PROTEIN YBFL-RELATED"/>
    <property type="match status" value="1"/>
</dbReference>
<evidence type="ECO:0000313" key="4">
    <source>
        <dbReference type="Proteomes" id="UP001205919"/>
    </source>
</evidence>
<feature type="domain" description="Transposase IS4-like" evidence="1">
    <location>
        <begin position="90"/>
        <end position="314"/>
    </location>
</feature>
<organism evidence="3 4">
    <name type="scientific">Cloacibacillus evryensis</name>
    <dbReference type="NCBI Taxonomy" id="508460"/>
    <lineage>
        <taxon>Bacteria</taxon>
        <taxon>Thermotogati</taxon>
        <taxon>Synergistota</taxon>
        <taxon>Synergistia</taxon>
        <taxon>Synergistales</taxon>
        <taxon>Synergistaceae</taxon>
        <taxon>Cloacibacillus</taxon>
    </lineage>
</organism>
<dbReference type="InterPro" id="IPR002559">
    <property type="entry name" value="Transposase_11"/>
</dbReference>
<gene>
    <name evidence="3" type="ORF">NE630_14755</name>
</gene>
<sequence>MTEPRRTSHGNIRHKLEDIIIIGLCATICGGEDYADMEELGIEREEWLRNFLELPNGIPDSDTFRRVFERLNPTELSKSLSNWLDIEREKRAVIAVDGKTIRGSGNAEHMAYHVVSAFVAENQITLCEITVPEKTNEITAVPELLELIDVNGAIVTADAMSCQKKIVEKISDKRADYVIGLKENQRALHDDVALYFETFGKESEVIKTIDKGHGRIESREYKLFTDISWLEQRKEWKNLMSVGAVKSIVYEKEEEREFTRYFITSLTDIGEFANAVRKHWSIENQLHWCLDVIFREDASRARKDKSTLNMNVLRKQALALLNQAKYGRLSKKKMMFKAALNPEVLLDILFAAKK</sequence>
<dbReference type="InterPro" id="IPR051698">
    <property type="entry name" value="Transposase_11-like"/>
</dbReference>
<accession>A0AAW5KA88</accession>
<reference evidence="3 4" key="1">
    <citation type="submission" date="2022-06" db="EMBL/GenBank/DDBJ databases">
        <title>Isolation of gut microbiota from human fecal samples.</title>
        <authorList>
            <person name="Pamer E.G."/>
            <person name="Barat B."/>
            <person name="Waligurski E."/>
            <person name="Medina S."/>
            <person name="Paddock L."/>
            <person name="Mostad J."/>
        </authorList>
    </citation>
    <scope>NUCLEOTIDE SEQUENCE [LARGE SCALE GENOMIC DNA]</scope>
    <source>
        <strain evidence="3 4">DFI.9.90</strain>
    </source>
</reference>
<evidence type="ECO:0000259" key="1">
    <source>
        <dbReference type="Pfam" id="PF01609"/>
    </source>
</evidence>
<protein>
    <submittedName>
        <fullName evidence="3">ISAs1 family transposase</fullName>
    </submittedName>
</protein>
<dbReference type="Pfam" id="PF01609">
    <property type="entry name" value="DDE_Tnp_1"/>
    <property type="match status" value="1"/>
</dbReference>
<comment type="caution">
    <text evidence="3">The sequence shown here is derived from an EMBL/GenBank/DDBJ whole genome shotgun (WGS) entry which is preliminary data.</text>
</comment>
<evidence type="ECO:0000313" key="3">
    <source>
        <dbReference type="EMBL" id="MCQ4815693.1"/>
    </source>
</evidence>
<dbReference type="RefSeq" id="WP_039916703.1">
    <property type="nucleotide sequence ID" value="NZ_CABKQM010000002.1"/>
</dbReference>
<dbReference type="InterPro" id="IPR047647">
    <property type="entry name" value="ISAs1_transpos"/>
</dbReference>
<dbReference type="NCBIfam" id="NF033564">
    <property type="entry name" value="transpos_ISAs1"/>
    <property type="match status" value="1"/>
</dbReference>
<dbReference type="GO" id="GO:0003677">
    <property type="term" value="F:DNA binding"/>
    <property type="evidence" value="ECO:0007669"/>
    <property type="project" value="InterPro"/>
</dbReference>